<dbReference type="PANTHER" id="PTHR43584">
    <property type="entry name" value="NUCLEOTIDYL TRANSFERASE"/>
    <property type="match status" value="1"/>
</dbReference>
<dbReference type="InterPro" id="IPR050065">
    <property type="entry name" value="GlmU-like"/>
</dbReference>
<feature type="domain" description="MobA-like NTP transferase" evidence="3">
    <location>
        <begin position="7"/>
        <end position="136"/>
    </location>
</feature>
<dbReference type="GO" id="GO:0016779">
    <property type="term" value="F:nucleotidyltransferase activity"/>
    <property type="evidence" value="ECO:0007669"/>
    <property type="project" value="UniProtKB-KW"/>
</dbReference>
<dbReference type="EMBL" id="UOEE01000274">
    <property type="protein sequence ID" value="VAV99375.1"/>
    <property type="molecule type" value="Genomic_DNA"/>
</dbReference>
<dbReference type="InterPro" id="IPR029044">
    <property type="entry name" value="Nucleotide-diphossugar_trans"/>
</dbReference>
<keyword evidence="1 4" id="KW-0808">Transferase</keyword>
<dbReference type="InterPro" id="IPR025877">
    <property type="entry name" value="MobA-like_NTP_Trfase"/>
</dbReference>
<dbReference type="Gene3D" id="3.90.550.10">
    <property type="entry name" value="Spore Coat Polysaccharide Biosynthesis Protein SpsA, Chain A"/>
    <property type="match status" value="1"/>
</dbReference>
<reference evidence="4" key="1">
    <citation type="submission" date="2018-06" db="EMBL/GenBank/DDBJ databases">
        <authorList>
            <person name="Zhirakovskaya E."/>
        </authorList>
    </citation>
    <scope>NUCLEOTIDE SEQUENCE</scope>
</reference>
<dbReference type="PANTHER" id="PTHR43584:SF8">
    <property type="entry name" value="N-ACETYLMURAMATE ALPHA-1-PHOSPHATE URIDYLYLTRANSFERASE"/>
    <property type="match status" value="1"/>
</dbReference>
<dbReference type="AlphaFoldDB" id="A0A3B0SX96"/>
<protein>
    <submittedName>
        <fullName evidence="4">FIG006611: nucleotidyltransferase</fullName>
    </submittedName>
</protein>
<gene>
    <name evidence="4" type="ORF">MNBD_ALPHA06-234</name>
</gene>
<dbReference type="Pfam" id="PF12804">
    <property type="entry name" value="NTP_transf_3"/>
    <property type="match status" value="1"/>
</dbReference>
<dbReference type="SUPFAM" id="SSF53448">
    <property type="entry name" value="Nucleotide-diphospho-sugar transferases"/>
    <property type="match status" value="1"/>
</dbReference>
<dbReference type="CDD" id="cd06422">
    <property type="entry name" value="NTP_transferase_like_1"/>
    <property type="match status" value="1"/>
</dbReference>
<proteinExistence type="predicted"/>
<evidence type="ECO:0000259" key="3">
    <source>
        <dbReference type="Pfam" id="PF12804"/>
    </source>
</evidence>
<sequence>MNRPTHAMIAAAGLGTRMGELTANRPKALVEFAGKTLLDHQLERLAAAGVGQAVVNVHHFADQMQAHLAARKPPPNIQISDERDGLLETGGGLVKAAKYLGKQPFFVINVDSIWTGHETALLELAECKAKNPEALAVLLLARKTQSLGLHTAGDFHMDSTGKVSRRKGEQISEFYYAGAQIFDPAALRGFAETRFSTNLFWDKALAEGRLFGLELDGFWMHVGDPKSLQLAEQKYAKTSK</sequence>
<evidence type="ECO:0000256" key="1">
    <source>
        <dbReference type="ARBA" id="ARBA00022679"/>
    </source>
</evidence>
<organism evidence="4">
    <name type="scientific">hydrothermal vent metagenome</name>
    <dbReference type="NCBI Taxonomy" id="652676"/>
    <lineage>
        <taxon>unclassified sequences</taxon>
        <taxon>metagenomes</taxon>
        <taxon>ecological metagenomes</taxon>
    </lineage>
</organism>
<evidence type="ECO:0000313" key="4">
    <source>
        <dbReference type="EMBL" id="VAV99375.1"/>
    </source>
</evidence>
<accession>A0A3B0SX96</accession>
<evidence type="ECO:0000256" key="2">
    <source>
        <dbReference type="ARBA" id="ARBA00022695"/>
    </source>
</evidence>
<keyword evidence="2" id="KW-0548">Nucleotidyltransferase</keyword>
<name>A0A3B0SX96_9ZZZZ</name>